<dbReference type="SUPFAM" id="SSF49265">
    <property type="entry name" value="Fibronectin type III"/>
    <property type="match status" value="1"/>
</dbReference>
<dbReference type="EMBL" id="BAAAMK010000004">
    <property type="protein sequence ID" value="GAA1956509.1"/>
    <property type="molecule type" value="Genomic_DNA"/>
</dbReference>
<evidence type="ECO:0000313" key="5">
    <source>
        <dbReference type="EMBL" id="GAA1956509.1"/>
    </source>
</evidence>
<dbReference type="RefSeq" id="WP_157414280.1">
    <property type="nucleotide sequence ID" value="NZ_BAAAMK010000004.1"/>
</dbReference>
<keyword evidence="1" id="KW-0378">Hydrolase</keyword>
<reference evidence="6" key="1">
    <citation type="journal article" date="2019" name="Int. J. Syst. Evol. Microbiol.">
        <title>The Global Catalogue of Microorganisms (GCM) 10K type strain sequencing project: providing services to taxonomists for standard genome sequencing and annotation.</title>
        <authorList>
            <consortium name="The Broad Institute Genomics Platform"/>
            <consortium name="The Broad Institute Genome Sequencing Center for Infectious Disease"/>
            <person name="Wu L."/>
            <person name="Ma J."/>
        </authorList>
    </citation>
    <scope>NUCLEOTIDE SEQUENCE [LARGE SCALE GENOMIC DNA]</scope>
    <source>
        <strain evidence="6">JCM 13584</strain>
    </source>
</reference>
<feature type="region of interest" description="Disordered" evidence="3">
    <location>
        <begin position="1990"/>
        <end position="2017"/>
    </location>
</feature>
<protein>
    <recommendedName>
        <fullName evidence="4">Fibronectin type-III domain-containing protein</fullName>
    </recommendedName>
</protein>
<evidence type="ECO:0000259" key="4">
    <source>
        <dbReference type="PROSITE" id="PS50853"/>
    </source>
</evidence>
<feature type="domain" description="Fibronectin type-III" evidence="4">
    <location>
        <begin position="1530"/>
        <end position="1623"/>
    </location>
</feature>
<dbReference type="InterPro" id="IPR036116">
    <property type="entry name" value="FN3_sf"/>
</dbReference>
<evidence type="ECO:0000313" key="6">
    <source>
        <dbReference type="Proteomes" id="UP001499954"/>
    </source>
</evidence>
<feature type="compositionally biased region" description="Pro residues" evidence="3">
    <location>
        <begin position="1997"/>
        <end position="2017"/>
    </location>
</feature>
<keyword evidence="1" id="KW-0326">Glycosidase</keyword>
<keyword evidence="2" id="KW-0624">Polysaccharide degradation</keyword>
<keyword evidence="2" id="KW-0119">Carbohydrate metabolism</keyword>
<accession>A0ABP5C320</accession>
<dbReference type="PROSITE" id="PS50853">
    <property type="entry name" value="FN3"/>
    <property type="match status" value="1"/>
</dbReference>
<name>A0ABP5C320_9MICO</name>
<dbReference type="Pfam" id="PF17963">
    <property type="entry name" value="Big_9"/>
    <property type="match status" value="2"/>
</dbReference>
<comment type="caution">
    <text evidence="5">The sequence shown here is derived from an EMBL/GenBank/DDBJ whole genome shotgun (WGS) entry which is preliminary data.</text>
</comment>
<dbReference type="InterPro" id="IPR003961">
    <property type="entry name" value="FN3_dom"/>
</dbReference>
<dbReference type="Proteomes" id="UP001499954">
    <property type="component" value="Unassembled WGS sequence"/>
</dbReference>
<evidence type="ECO:0000256" key="2">
    <source>
        <dbReference type="ARBA" id="ARBA00023326"/>
    </source>
</evidence>
<organism evidence="5 6">
    <name type="scientific">Agromyces allii</name>
    <dbReference type="NCBI Taxonomy" id="393607"/>
    <lineage>
        <taxon>Bacteria</taxon>
        <taxon>Bacillati</taxon>
        <taxon>Actinomycetota</taxon>
        <taxon>Actinomycetes</taxon>
        <taxon>Micrococcales</taxon>
        <taxon>Microbacteriaceae</taxon>
        <taxon>Agromyces</taxon>
    </lineage>
</organism>
<proteinExistence type="predicted"/>
<evidence type="ECO:0000256" key="3">
    <source>
        <dbReference type="SAM" id="MobiDB-lite"/>
    </source>
</evidence>
<gene>
    <name evidence="5" type="ORF">GCM10009717_23310</name>
</gene>
<sequence>MTARRPARRGAVIASVAAVAAVATVVTLAVTANGYEAQEVPRLETSVWVTRDTGQYARVNTDLAEIDLVRDVDDPSTIVQVGAAASVYNQGLRQRWPVDETNPVDLVAEDGGGSVPTPTGTREVLAAGDWIAYRTDTGTVQVGRVDGDTAPVDPYAARRSEGDDDETYAATAIGLSPEGLVALYSDRESAVRVHDATTGRFTGDEVAIADAPAADARLQLTFVGDRWIMLDAAEGRAWISGLADPVELDVEADAELQQGAGAAASVVIADSTGLVEQPLDGAAAERIVDATGTPARPIVVDGAIAAAWLSLDGGGIWTSASQQLVPLDLPAGEPTGDGPQAVTPVLRGNGDRAVLNETTSGLVWTVPDGRLVPLEQWSLDDDIEDRVGTEEVEDLARQEPPVAVADRFGVRAGAQVELPVLLNDHDPNSKDVLTVDPASIAGGLADPAFGDLVLTANDQTPAVRVRATSGSTTFDYAATDGSASSAPVAVTMNVVPDDVNTAPVWCGVDACAQRWPTPQLMPGGTALVSVLNGWVDPEGDPFVLADAQPVDPAAPVSVVPMSDGRVAIRHTDPNAATEKVQVRVTVVDAFGAEAEATLDVRVSSTAALEVSPVAVTAGAGETAIVRIADHVSGGSGSMRLLDAVPTATAASSGLTVVPNSAGGEVELSAGEPGAYLATFTVQDVVTRAEQTATIRVTVAAPGAPLALAPMTAFVRVGEDAMVDVLGAAQNTSGRVLVVTSAVSTTPELDVAVVAQSQVRATGTTRDGQPGLVGRARVSIADGAGATAIGDLSVFLVSPSVGLSPIAMPDTVTMRVGELISIPVTANDVSPRAERLVVHAEVTSSGADGELAFAADDQVRYLAPSKPGTYELGYAVGLEQAPDRLDHSTVTVTVLPEGANREPQPHPLVARVLSGQSVRIPVPSTGMDPDGDRTVLTTVTQPEASLGIATISAEGDAIVYTAPAAGTGTSQPAFEYTVRDASGAVGTGSVRVGVLTAAVTDAAPVTFSDYVRVQQGAGSPVTVQPTGNDLDPAQGELELVSLVPNAPEGSTEYDRLAALVDASTSLADDRVVLHPGDVAGTNSYRYTVKSARTSSTAEGLVVVSVTEAESPDAPLVSDTVVTARSRGDLPEQGLDVVAGHVVWASGDLDALEVELWSGAGASGRTGGSGGAAASTDGFRVAGHRIIGPLPDDGGLVPFRVHGADRAGREVEAFGFLVVPASDDLRVQVRAGIEPLEVKEEQKVAFDVRDLLDLPGGERVEVDPGGYRVQRAVASCASVAGGGAEYSAGREAPWSDVCLVPVRLAGQSAWSWVGVPIAIVPKDPQAILSAVSRTVAPGATETVRLYDEMTTWEGGREGDRSRLDYTVDFAGGAFLVTQAGDTVTFEARADARPGTRETVTVGVGAFGGLTSAITLVVGQAPADAPRGAVFGAQCSVGQGASCTVQVVGVSGEYDPFAGKTGSGLKLTSLASGAANCQVAAVRVADDRSVTVTWPSGQNAFGGECVVPFTVADAQGRPGTGRVTVDLLGLPQPPASISTADYSESSVTLEVSLGEAMRAHPAISGIEILEGGRSVAAECGPSAPGTWWCRVSNLVPGERHVFAARAVNSVGTSTTTSPVTTWSYRAPVIADVSIDPVYRSGTTSPSTGVAEVRITADADARSFRVQETGQVIERRGATTTADLVLRPGPQTITLVPASIFEPPTGRGGNEGGVVAKPVTVAGAPSFDPNRIGATATTNTSLSIDGIGTGGVSNHSKRPTETVYFAWRDGGEPQCWADGDGALAYDARSAVVSSSTAISGLAQYKQYRVKACASNGYGVVASGTADVFLYTMVDAPAGEPSYVVSPTPSGGGDAFSYALTAPTMTPLEDFRVEYRSDLTGWTTDFSAAVGEWAHPGRVYVRQCYDRGRSYCSNELPVAAVTAPAPVSVSFATGCLAAPADTAAVTLFEVGASVSAAAAGSAVIRNWTVPDPVAAPLAVTYDLVFTGEFDDLAPIPRTAELCPPPEPTDPPTGTPTDPPTGP</sequence>
<evidence type="ECO:0000256" key="1">
    <source>
        <dbReference type="ARBA" id="ARBA00023295"/>
    </source>
</evidence>
<keyword evidence="6" id="KW-1185">Reference proteome</keyword>